<feature type="domain" description="RNA polymerase sigma-70 region 2" evidence="6">
    <location>
        <begin position="7"/>
        <end position="73"/>
    </location>
</feature>
<dbReference type="KEGG" id="pfer:IRI77_31320"/>
<dbReference type="GO" id="GO:0003677">
    <property type="term" value="F:DNA binding"/>
    <property type="evidence" value="ECO:0007669"/>
    <property type="project" value="UniProtKB-KW"/>
</dbReference>
<dbReference type="Pfam" id="PF04542">
    <property type="entry name" value="Sigma70_r2"/>
    <property type="match status" value="1"/>
</dbReference>
<evidence type="ECO:0000256" key="3">
    <source>
        <dbReference type="ARBA" id="ARBA00023082"/>
    </source>
</evidence>
<protein>
    <submittedName>
        <fullName evidence="8">RNA polymerase sigma factor</fullName>
    </submittedName>
</protein>
<feature type="domain" description="RNA polymerase sigma factor 70 region 4 type 2" evidence="7">
    <location>
        <begin position="100"/>
        <end position="151"/>
    </location>
</feature>
<name>A0A7S7NPA1_PALFE</name>
<dbReference type="GO" id="GO:0016987">
    <property type="term" value="F:sigma factor activity"/>
    <property type="evidence" value="ECO:0007669"/>
    <property type="project" value="UniProtKB-KW"/>
</dbReference>
<evidence type="ECO:0000256" key="1">
    <source>
        <dbReference type="ARBA" id="ARBA00010641"/>
    </source>
</evidence>
<dbReference type="InterPro" id="IPR013324">
    <property type="entry name" value="RNA_pol_sigma_r3/r4-like"/>
</dbReference>
<dbReference type="RefSeq" id="WP_194448883.1">
    <property type="nucleotide sequence ID" value="NZ_CP063849.1"/>
</dbReference>
<dbReference type="SUPFAM" id="SSF88946">
    <property type="entry name" value="Sigma2 domain of RNA polymerase sigma factors"/>
    <property type="match status" value="1"/>
</dbReference>
<evidence type="ECO:0000256" key="4">
    <source>
        <dbReference type="ARBA" id="ARBA00023125"/>
    </source>
</evidence>
<evidence type="ECO:0000313" key="8">
    <source>
        <dbReference type="EMBL" id="QOY87214.1"/>
    </source>
</evidence>
<evidence type="ECO:0000313" key="9">
    <source>
        <dbReference type="Proteomes" id="UP000593892"/>
    </source>
</evidence>
<dbReference type="InterPro" id="IPR036388">
    <property type="entry name" value="WH-like_DNA-bd_sf"/>
</dbReference>
<keyword evidence="2" id="KW-0805">Transcription regulation</keyword>
<dbReference type="NCBIfam" id="TIGR02937">
    <property type="entry name" value="sigma70-ECF"/>
    <property type="match status" value="1"/>
</dbReference>
<evidence type="ECO:0000256" key="2">
    <source>
        <dbReference type="ARBA" id="ARBA00023015"/>
    </source>
</evidence>
<accession>A0A7S7NPA1</accession>
<sequence>MTDLSVMYAKYSPEVFRFALYLSGNRADAEDITSETFVRAWTAVQPLEMATVKGYLLTIARNLFLQQLRKASRARALDEDIRDPSPGPELEAERKAAYSAVMDRLQQLPELDRAALLMSAFEGVPYGDIARALGISLPAVKMKIHRARLALSQLEHPK</sequence>
<dbReference type="SUPFAM" id="SSF88659">
    <property type="entry name" value="Sigma3 and sigma4 domains of RNA polymerase sigma factors"/>
    <property type="match status" value="1"/>
</dbReference>
<comment type="similarity">
    <text evidence="1">Belongs to the sigma-70 factor family. ECF subfamily.</text>
</comment>
<keyword evidence="9" id="KW-1185">Reference proteome</keyword>
<keyword evidence="5" id="KW-0804">Transcription</keyword>
<dbReference type="GO" id="GO:0006352">
    <property type="term" value="P:DNA-templated transcription initiation"/>
    <property type="evidence" value="ECO:0007669"/>
    <property type="project" value="InterPro"/>
</dbReference>
<dbReference type="InterPro" id="IPR013325">
    <property type="entry name" value="RNA_pol_sigma_r2"/>
</dbReference>
<organism evidence="8 9">
    <name type="scientific">Paludibaculum fermentans</name>
    <dbReference type="NCBI Taxonomy" id="1473598"/>
    <lineage>
        <taxon>Bacteria</taxon>
        <taxon>Pseudomonadati</taxon>
        <taxon>Acidobacteriota</taxon>
        <taxon>Terriglobia</taxon>
        <taxon>Bryobacterales</taxon>
        <taxon>Bryobacteraceae</taxon>
        <taxon>Paludibaculum</taxon>
    </lineage>
</organism>
<keyword evidence="3" id="KW-0731">Sigma factor</keyword>
<keyword evidence="4" id="KW-0238">DNA-binding</keyword>
<evidence type="ECO:0000259" key="6">
    <source>
        <dbReference type="Pfam" id="PF04542"/>
    </source>
</evidence>
<dbReference type="InterPro" id="IPR039425">
    <property type="entry name" value="RNA_pol_sigma-70-like"/>
</dbReference>
<gene>
    <name evidence="8" type="ORF">IRI77_31320</name>
</gene>
<dbReference type="PANTHER" id="PTHR43133:SF8">
    <property type="entry name" value="RNA POLYMERASE SIGMA FACTOR HI_1459-RELATED"/>
    <property type="match status" value="1"/>
</dbReference>
<dbReference type="Gene3D" id="1.10.1740.10">
    <property type="match status" value="1"/>
</dbReference>
<dbReference type="InterPro" id="IPR007627">
    <property type="entry name" value="RNA_pol_sigma70_r2"/>
</dbReference>
<dbReference type="Proteomes" id="UP000593892">
    <property type="component" value="Chromosome"/>
</dbReference>
<dbReference type="AlphaFoldDB" id="A0A7S7NPA1"/>
<dbReference type="EMBL" id="CP063849">
    <property type="protein sequence ID" value="QOY87214.1"/>
    <property type="molecule type" value="Genomic_DNA"/>
</dbReference>
<dbReference type="PANTHER" id="PTHR43133">
    <property type="entry name" value="RNA POLYMERASE ECF-TYPE SIGMA FACTO"/>
    <property type="match status" value="1"/>
</dbReference>
<evidence type="ECO:0000259" key="7">
    <source>
        <dbReference type="Pfam" id="PF08281"/>
    </source>
</evidence>
<reference evidence="8 9" key="1">
    <citation type="submission" date="2020-10" db="EMBL/GenBank/DDBJ databases">
        <title>Complete genome sequence of Paludibaculum fermentans P105T, a facultatively anaerobic acidobacterium capable of dissimilatory Fe(III) reduction.</title>
        <authorList>
            <person name="Dedysh S.N."/>
            <person name="Beletsky A.V."/>
            <person name="Kulichevskaya I.S."/>
            <person name="Mardanov A.V."/>
            <person name="Ravin N.V."/>
        </authorList>
    </citation>
    <scope>NUCLEOTIDE SEQUENCE [LARGE SCALE GENOMIC DNA]</scope>
    <source>
        <strain evidence="8 9">P105</strain>
    </source>
</reference>
<dbReference type="InterPro" id="IPR014284">
    <property type="entry name" value="RNA_pol_sigma-70_dom"/>
</dbReference>
<proteinExistence type="inferred from homology"/>
<dbReference type="Pfam" id="PF08281">
    <property type="entry name" value="Sigma70_r4_2"/>
    <property type="match status" value="1"/>
</dbReference>
<dbReference type="Gene3D" id="1.10.10.10">
    <property type="entry name" value="Winged helix-like DNA-binding domain superfamily/Winged helix DNA-binding domain"/>
    <property type="match status" value="1"/>
</dbReference>
<dbReference type="CDD" id="cd06171">
    <property type="entry name" value="Sigma70_r4"/>
    <property type="match status" value="1"/>
</dbReference>
<dbReference type="InterPro" id="IPR013249">
    <property type="entry name" value="RNA_pol_sigma70_r4_t2"/>
</dbReference>
<evidence type="ECO:0000256" key="5">
    <source>
        <dbReference type="ARBA" id="ARBA00023163"/>
    </source>
</evidence>